<evidence type="ECO:0000313" key="8">
    <source>
        <dbReference type="Proteomes" id="UP000185490"/>
    </source>
</evidence>
<dbReference type="InterPro" id="IPR036890">
    <property type="entry name" value="HATPase_C_sf"/>
</dbReference>
<dbReference type="EC" id="2.7.13.3" evidence="2"/>
<evidence type="ECO:0000256" key="4">
    <source>
        <dbReference type="SAM" id="Coils"/>
    </source>
</evidence>
<dbReference type="Proteomes" id="UP000185490">
    <property type="component" value="Chromosome"/>
</dbReference>
<keyword evidence="8" id="KW-1185">Reference proteome</keyword>
<dbReference type="PROSITE" id="PS50109">
    <property type="entry name" value="HIS_KIN"/>
    <property type="match status" value="1"/>
</dbReference>
<dbReference type="PANTHER" id="PTHR43065">
    <property type="entry name" value="SENSOR HISTIDINE KINASE"/>
    <property type="match status" value="1"/>
</dbReference>
<evidence type="ECO:0000256" key="3">
    <source>
        <dbReference type="ARBA" id="ARBA00022553"/>
    </source>
</evidence>
<evidence type="ECO:0000256" key="2">
    <source>
        <dbReference type="ARBA" id="ARBA00012438"/>
    </source>
</evidence>
<feature type="coiled-coil region" evidence="4">
    <location>
        <begin position="142"/>
        <end position="176"/>
    </location>
</feature>
<dbReference type="Gene3D" id="1.10.287.130">
    <property type="match status" value="1"/>
</dbReference>
<dbReference type="Pfam" id="PF00512">
    <property type="entry name" value="HisKA"/>
    <property type="match status" value="1"/>
</dbReference>
<evidence type="ECO:0000256" key="1">
    <source>
        <dbReference type="ARBA" id="ARBA00000085"/>
    </source>
</evidence>
<dbReference type="InterPro" id="IPR003594">
    <property type="entry name" value="HATPase_dom"/>
</dbReference>
<accession>A0ABN4UTP6</accession>
<keyword evidence="7" id="KW-0808">Transferase</keyword>
<protein>
    <recommendedName>
        <fullName evidence="2">histidine kinase</fullName>
        <ecNumber evidence="2">2.7.13.3</ecNumber>
    </recommendedName>
</protein>
<comment type="catalytic activity">
    <reaction evidence="1">
        <text>ATP + protein L-histidine = ADP + protein N-phospho-L-histidine.</text>
        <dbReference type="EC" id="2.7.13.3"/>
    </reaction>
</comment>
<evidence type="ECO:0000259" key="6">
    <source>
        <dbReference type="PROSITE" id="PS50109"/>
    </source>
</evidence>
<dbReference type="GO" id="GO:0016301">
    <property type="term" value="F:kinase activity"/>
    <property type="evidence" value="ECO:0007669"/>
    <property type="project" value="UniProtKB-KW"/>
</dbReference>
<dbReference type="CDD" id="cd00082">
    <property type="entry name" value="HisKA"/>
    <property type="match status" value="1"/>
</dbReference>
<reference evidence="7 8" key="1">
    <citation type="submission" date="2014-02" db="EMBL/GenBank/DDBJ databases">
        <title>Diversity of Thermotogales isolates from hydrothermal vents.</title>
        <authorList>
            <person name="Haverkamp T.H.A."/>
            <person name="Lossouarn J."/>
            <person name="Geslin C."/>
            <person name="Nesbo C.L."/>
        </authorList>
    </citation>
    <scope>NUCLEOTIDE SEQUENCE [LARGE SCALE GENOMIC DNA]</scope>
    <source>
        <strain evidence="7 8">431</strain>
    </source>
</reference>
<dbReference type="RefSeq" id="WP_012056726.1">
    <property type="nucleotide sequence ID" value="NZ_CP007389.1"/>
</dbReference>
<sequence length="399" mass="45422">MNKKIVLVLICLATFLVILFYFCFWKEQIDEKVTAYTKSLEYPLWLLDESGIEQILNVIIEDKEILSVKIYNFNGNLLLEKNDGNFISFDYSIPIFFESVFLGNVVYEISYIRLLLTIIYIGSISLMFYIIVLLLLKNLATNKKLMDINEELFETNEELEENLKELERTQESLITSEKLAAIGKLMVSIAHDMNTPIGIIYTAATELENKLDDDNKELVNIIIKNAQKISQLIKSLKKTTFYEISNNKSYINIKELVEDIITTLSPKLKEKNIKAVLDIDDVEIYSNPGAISQIIMNIVSNAVVHAFDKSDNNILTILACRKSKNLEIIIKDNGKGIDEKLQRKIFEPFFSTKGVGSGLGLSIVHHLVTKVLNGAIFLESKKDEGTTFKIIIPIEVEDE</sequence>
<dbReference type="SUPFAM" id="SSF55874">
    <property type="entry name" value="ATPase domain of HSP90 chaperone/DNA topoisomerase II/histidine kinase"/>
    <property type="match status" value="1"/>
</dbReference>
<keyword evidence="3" id="KW-0597">Phosphoprotein</keyword>
<keyword evidence="5" id="KW-0812">Transmembrane</keyword>
<keyword evidence="5" id="KW-0472">Membrane</keyword>
<dbReference type="InterPro" id="IPR004358">
    <property type="entry name" value="Sig_transdc_His_kin-like_C"/>
</dbReference>
<evidence type="ECO:0000256" key="5">
    <source>
        <dbReference type="SAM" id="Phobius"/>
    </source>
</evidence>
<keyword evidence="4" id="KW-0175">Coiled coil</keyword>
<dbReference type="PRINTS" id="PR00344">
    <property type="entry name" value="BCTRLSENSOR"/>
</dbReference>
<dbReference type="SMART" id="SM00388">
    <property type="entry name" value="HisKA"/>
    <property type="match status" value="1"/>
</dbReference>
<organism evidence="7 8">
    <name type="scientific">Thermosipho melanesiensis</name>
    <dbReference type="NCBI Taxonomy" id="46541"/>
    <lineage>
        <taxon>Bacteria</taxon>
        <taxon>Thermotogati</taxon>
        <taxon>Thermotogota</taxon>
        <taxon>Thermotogae</taxon>
        <taxon>Thermotogales</taxon>
        <taxon>Fervidobacteriaceae</taxon>
        <taxon>Thermosipho</taxon>
    </lineage>
</organism>
<feature type="transmembrane region" description="Helical" evidence="5">
    <location>
        <begin position="86"/>
        <end position="106"/>
    </location>
</feature>
<proteinExistence type="predicted"/>
<dbReference type="SUPFAM" id="SSF47384">
    <property type="entry name" value="Homodimeric domain of signal transducing histidine kinase"/>
    <property type="match status" value="1"/>
</dbReference>
<feature type="transmembrane region" description="Helical" evidence="5">
    <location>
        <begin position="6"/>
        <end position="24"/>
    </location>
</feature>
<evidence type="ECO:0000313" key="7">
    <source>
        <dbReference type="EMBL" id="APT73530.1"/>
    </source>
</evidence>
<dbReference type="SMART" id="SM00387">
    <property type="entry name" value="HATPase_c"/>
    <property type="match status" value="1"/>
</dbReference>
<dbReference type="InterPro" id="IPR003661">
    <property type="entry name" value="HisK_dim/P_dom"/>
</dbReference>
<gene>
    <name evidence="7" type="ORF">BW47_02670</name>
</gene>
<keyword evidence="5" id="KW-1133">Transmembrane helix</keyword>
<dbReference type="Gene3D" id="3.30.565.10">
    <property type="entry name" value="Histidine kinase-like ATPase, C-terminal domain"/>
    <property type="match status" value="1"/>
</dbReference>
<name>A0ABN4UTP6_9BACT</name>
<feature type="transmembrane region" description="Helical" evidence="5">
    <location>
        <begin position="112"/>
        <end position="136"/>
    </location>
</feature>
<feature type="domain" description="Histidine kinase" evidence="6">
    <location>
        <begin position="188"/>
        <end position="396"/>
    </location>
</feature>
<dbReference type="CDD" id="cd00075">
    <property type="entry name" value="HATPase"/>
    <property type="match status" value="1"/>
</dbReference>
<keyword evidence="7" id="KW-0418">Kinase</keyword>
<dbReference type="InterPro" id="IPR005467">
    <property type="entry name" value="His_kinase_dom"/>
</dbReference>
<dbReference type="EMBL" id="CP007389">
    <property type="protein sequence ID" value="APT73530.1"/>
    <property type="molecule type" value="Genomic_DNA"/>
</dbReference>
<dbReference type="InterPro" id="IPR036097">
    <property type="entry name" value="HisK_dim/P_sf"/>
</dbReference>
<dbReference type="Pfam" id="PF02518">
    <property type="entry name" value="HATPase_c"/>
    <property type="match status" value="1"/>
</dbReference>